<evidence type="ECO:0000313" key="3">
    <source>
        <dbReference type="Proteomes" id="UP000241587"/>
    </source>
</evidence>
<protein>
    <submittedName>
        <fullName evidence="2">Beta-1,2-xylosyltransferase 1</fullName>
    </submittedName>
</protein>
<dbReference type="OMA" id="NHIDEPR"/>
<organism evidence="2 3">
    <name type="scientific">Fusarium culmorum</name>
    <dbReference type="NCBI Taxonomy" id="5516"/>
    <lineage>
        <taxon>Eukaryota</taxon>
        <taxon>Fungi</taxon>
        <taxon>Dikarya</taxon>
        <taxon>Ascomycota</taxon>
        <taxon>Pezizomycotina</taxon>
        <taxon>Sordariomycetes</taxon>
        <taxon>Hypocreomycetidae</taxon>
        <taxon>Hypocreales</taxon>
        <taxon>Nectriaceae</taxon>
        <taxon>Fusarium</taxon>
    </lineage>
</organism>
<dbReference type="GO" id="GO:0016740">
    <property type="term" value="F:transferase activity"/>
    <property type="evidence" value="ECO:0007669"/>
    <property type="project" value="UniProtKB-KW"/>
</dbReference>
<accession>A0A2T4GF69</accession>
<dbReference type="PANTHER" id="PTHR12203">
    <property type="entry name" value="KDEL LYS-ASP-GLU-LEU CONTAINING - RELATED"/>
    <property type="match status" value="1"/>
</dbReference>
<comment type="caution">
    <text evidence="2">The sequence shown here is derived from an EMBL/GenBank/DDBJ whole genome shotgun (WGS) entry which is preliminary data.</text>
</comment>
<dbReference type="InterPro" id="IPR006598">
    <property type="entry name" value="CAP10"/>
</dbReference>
<name>A0A2T4GF69_FUSCU</name>
<gene>
    <name evidence="2" type="ORF">FCULG_00012200</name>
</gene>
<dbReference type="Proteomes" id="UP000241587">
    <property type="component" value="Unassembled WGS sequence"/>
</dbReference>
<evidence type="ECO:0000259" key="1">
    <source>
        <dbReference type="SMART" id="SM00672"/>
    </source>
</evidence>
<keyword evidence="3" id="KW-1185">Reference proteome</keyword>
<feature type="domain" description="Glycosyl transferase CAP10" evidence="1">
    <location>
        <begin position="550"/>
        <end position="836"/>
    </location>
</feature>
<dbReference type="OrthoDB" id="202415at2759"/>
<dbReference type="Pfam" id="PF05686">
    <property type="entry name" value="Glyco_transf_90"/>
    <property type="match status" value="1"/>
</dbReference>
<sequence>MFKQHHWLYSAKKCRDMSESDMVLILSVELKVISRWFHTLLSTVTVYFLFRREDEIWSEIICWATLPLIRRLLAPKDKGEFDPALFTNFESKPARPYCLWAVTICLSAVSFCRAEADSVKLIPALTPLLLLAEGRWEQGNESSESAFATQLSGNKPMVLMISLFSILTLTDGSYRGLLPSLVVTSLSYVVYSAFMAENRQRSVLPTLPPFARCIDSLAPRVAFVLVLGVIARVSLIGFPPSKALSSSLLGITKALSWTYTAQGAHYSSWSLAAMLSSFSLLSTRNPFSISSDSQALSHALASLLSLVQIFGFIPRQVRPTWLFIVAVLLPLAPYSANIVAIRNAQLEAQTFSESNSHPVEVFFNRSKIEFQLMLARQSTTFEMASREYRSRYGLDPPPGFEGWFQLARSLESPLVDDFDTINKSISPFRAFSGKELQKAIYQAQAQQGMDLWLCRFLSATLKTECSHPRRTFDRHISQMFNNILVNATGLPDVQFLVNHIDEPRVLDHLHQDGGISVENYSHKPVWDLVTKCCGSMHDGAKEEGGINTFGLPFVSNMSSAQDLCRHPDYNGRHGLTSSPVSFRPIKGPLPVLSTGTLSTMKDILFPSPAYTETEFIYNNTSDIEWDQKRNGLYWAGSTTGGFATDSNWQLFHRQRFVEVAQNLRKNNYYLRVEDGIAKRVRSSFLNGRLFNVAFTRIFQCERQSCRDQDAYFGTKSWVDKDEALKWKLAFDIDGNGISGRFYKLLASRSVPLKQTLLREWHDDRLAPWLHYVPVSQSMEELPELVSFLTLTESGQTIAKEIAVNGRKWYARSFRQVDLGLYMYRLLLEMARLQDPERMPEN</sequence>
<dbReference type="InterPro" id="IPR051091">
    <property type="entry name" value="O-Glucosyltr/Glycosyltrsf_90"/>
</dbReference>
<keyword evidence="2" id="KW-0808">Transferase</keyword>
<evidence type="ECO:0000313" key="2">
    <source>
        <dbReference type="EMBL" id="PTD02100.1"/>
    </source>
</evidence>
<dbReference type="PANTHER" id="PTHR12203:SF61">
    <property type="entry name" value="CAPSULE PROTEIN"/>
    <property type="match status" value="1"/>
</dbReference>
<proteinExistence type="predicted"/>
<dbReference type="EMBL" id="PVEM01000023">
    <property type="protein sequence ID" value="PTD02100.1"/>
    <property type="molecule type" value="Genomic_DNA"/>
</dbReference>
<dbReference type="SMART" id="SM00672">
    <property type="entry name" value="CAP10"/>
    <property type="match status" value="1"/>
</dbReference>
<dbReference type="AlphaFoldDB" id="A0A2T4GF69"/>
<reference evidence="2 3" key="1">
    <citation type="submission" date="2018-02" db="EMBL/GenBank/DDBJ databases">
        <title>Fusarium culmorum secondary metabolites in fungal-bacterial-plant interactions.</title>
        <authorList>
            <person name="Schmidt R."/>
        </authorList>
    </citation>
    <scope>NUCLEOTIDE SEQUENCE [LARGE SCALE GENOMIC DNA]</scope>
    <source>
        <strain evidence="2 3">PV</strain>
    </source>
</reference>